<feature type="transmembrane region" description="Helical" evidence="1">
    <location>
        <begin position="74"/>
        <end position="91"/>
    </location>
</feature>
<proteinExistence type="predicted"/>
<feature type="transmembrane region" description="Helical" evidence="1">
    <location>
        <begin position="6"/>
        <end position="27"/>
    </location>
</feature>
<evidence type="ECO:0000313" key="2">
    <source>
        <dbReference type="EMBL" id="RPJ65835.1"/>
    </source>
</evidence>
<evidence type="ECO:0000256" key="1">
    <source>
        <dbReference type="SAM" id="Phobius"/>
    </source>
</evidence>
<dbReference type="InterPro" id="IPR013901">
    <property type="entry name" value="Anthrone_oxy"/>
</dbReference>
<keyword evidence="1" id="KW-0812">Transmembrane</keyword>
<keyword evidence="1" id="KW-1133">Transmembrane helix</keyword>
<dbReference type="AlphaFoldDB" id="A0A3N5YAK7"/>
<dbReference type="OrthoDB" id="428263at2"/>
<accession>A0A3N5YAK7</accession>
<feature type="transmembrane region" description="Helical" evidence="1">
    <location>
        <begin position="47"/>
        <end position="68"/>
    </location>
</feature>
<sequence>MNVVETVMQLSMMSMIGMYGIFSNTIIKALTATSKGAAAMVEINQVILNPLFKVIFFGSALSALYFFIFKEGGLAVAGILFFVGTFMVTVVKNVPMNNRLKAASEQGDLETYWEEYASQWNRWNHVRTLSAFLSGALILMA</sequence>
<comment type="caution">
    <text evidence="2">The sequence shown here is derived from an EMBL/GenBank/DDBJ whole genome shotgun (WGS) entry which is preliminary data.</text>
</comment>
<evidence type="ECO:0000313" key="3">
    <source>
        <dbReference type="Proteomes" id="UP000275281"/>
    </source>
</evidence>
<dbReference type="Proteomes" id="UP000275281">
    <property type="component" value="Unassembled WGS sequence"/>
</dbReference>
<dbReference type="EMBL" id="RPOK01000004">
    <property type="protein sequence ID" value="RPJ65835.1"/>
    <property type="molecule type" value="Genomic_DNA"/>
</dbReference>
<dbReference type="Pfam" id="PF08592">
    <property type="entry name" value="Anthrone_oxy"/>
    <property type="match status" value="1"/>
</dbReference>
<gene>
    <name evidence="2" type="ORF">DRW07_13570</name>
</gene>
<organism evidence="2 3">
    <name type="scientific">Alteromonas sediminis</name>
    <dbReference type="NCBI Taxonomy" id="2259342"/>
    <lineage>
        <taxon>Bacteria</taxon>
        <taxon>Pseudomonadati</taxon>
        <taxon>Pseudomonadota</taxon>
        <taxon>Gammaproteobacteria</taxon>
        <taxon>Alteromonadales</taxon>
        <taxon>Alteromonadaceae</taxon>
        <taxon>Alteromonas/Salinimonas group</taxon>
        <taxon>Alteromonas</taxon>
    </lineage>
</organism>
<reference evidence="2 3" key="1">
    <citation type="submission" date="2018-11" db="EMBL/GenBank/DDBJ databases">
        <authorList>
            <person name="Ye M.-Q."/>
            <person name="Du Z.-J."/>
        </authorList>
    </citation>
    <scope>NUCLEOTIDE SEQUENCE [LARGE SCALE GENOMIC DNA]</scope>
    <source>
        <strain evidence="2 3">U0105</strain>
    </source>
</reference>
<protein>
    <submittedName>
        <fullName evidence="2">DUF1772 domain-containing protein</fullName>
    </submittedName>
</protein>
<dbReference type="RefSeq" id="WP_124028466.1">
    <property type="nucleotide sequence ID" value="NZ_JBHRSN010000007.1"/>
</dbReference>
<keyword evidence="1" id="KW-0472">Membrane</keyword>
<keyword evidence="3" id="KW-1185">Reference proteome</keyword>
<name>A0A3N5YAK7_9ALTE</name>